<dbReference type="SUPFAM" id="SSF52317">
    <property type="entry name" value="Class I glutamine amidotransferase-like"/>
    <property type="match status" value="1"/>
</dbReference>
<keyword evidence="2" id="KW-1185">Reference proteome</keyword>
<gene>
    <name evidence="1" type="ORF">DNU06_15310</name>
</gene>
<name>A0A2W1MXC1_9FLAO</name>
<dbReference type="RefSeq" id="WP_111064376.1">
    <property type="nucleotide sequence ID" value="NZ_JBHUCU010000020.1"/>
</dbReference>
<protein>
    <recommendedName>
        <fullName evidence="3">Thiamine biosynthesis protein ThiJ</fullName>
    </recommendedName>
</protein>
<dbReference type="OrthoDB" id="9792284at2"/>
<dbReference type="InterPro" id="IPR029062">
    <property type="entry name" value="Class_I_gatase-like"/>
</dbReference>
<dbReference type="Pfam" id="PF17124">
    <property type="entry name" value="ThiJ_like"/>
    <property type="match status" value="1"/>
</dbReference>
<dbReference type="PANTHER" id="PTHR43068">
    <property type="entry name" value="SLR1854 PROTEIN"/>
    <property type="match status" value="1"/>
</dbReference>
<dbReference type="Gene3D" id="3.40.50.880">
    <property type="match status" value="1"/>
</dbReference>
<dbReference type="EMBL" id="QKSB01000013">
    <property type="protein sequence ID" value="PZE16014.1"/>
    <property type="molecule type" value="Genomic_DNA"/>
</dbReference>
<dbReference type="AlphaFoldDB" id="A0A2W1MXC1"/>
<evidence type="ECO:0000313" key="1">
    <source>
        <dbReference type="EMBL" id="PZE16014.1"/>
    </source>
</evidence>
<evidence type="ECO:0000313" key="2">
    <source>
        <dbReference type="Proteomes" id="UP000249248"/>
    </source>
</evidence>
<comment type="caution">
    <text evidence="1">The sequence shown here is derived from an EMBL/GenBank/DDBJ whole genome shotgun (WGS) entry which is preliminary data.</text>
</comment>
<dbReference type="PANTHER" id="PTHR43068:SF1">
    <property type="entry name" value="SLR1854 PROTEIN"/>
    <property type="match status" value="1"/>
</dbReference>
<accession>A0A2W1MXC1</accession>
<evidence type="ECO:0008006" key="3">
    <source>
        <dbReference type="Google" id="ProtNLM"/>
    </source>
</evidence>
<dbReference type="InterPro" id="IPR032633">
    <property type="entry name" value="ThiJ-like"/>
</dbReference>
<proteinExistence type="predicted"/>
<sequence>MKGRKKIVIPLPSYGFDPSEVAIPWQLLSKQNYTIVFATPDGKKAAGDSRMLNGKGLGLFKPVLKARKDAVQAYQAMEKSNEFCNPLKYDILIGKDFDAILLPGGHDKGVKEYLESKILQKLIVHFFLEEKPVAAICHGVVLAARSINPETKNSVIYNYKTTALLKSQELLAYRLTKLWLKDYYLTYPEKTVAEEVASVLSTSSNFLKGPKPIFRDDTNHLSRGFTVRDKNYLSARWPGDVYSFTFELMQMLENPSNKIQEN</sequence>
<organism evidence="1 2">
    <name type="scientific">Putridiphycobacter roseus</name>
    <dbReference type="NCBI Taxonomy" id="2219161"/>
    <lineage>
        <taxon>Bacteria</taxon>
        <taxon>Pseudomonadati</taxon>
        <taxon>Bacteroidota</taxon>
        <taxon>Flavobacteriia</taxon>
        <taxon>Flavobacteriales</taxon>
        <taxon>Crocinitomicaceae</taxon>
        <taxon>Putridiphycobacter</taxon>
    </lineage>
</organism>
<reference evidence="1 2" key="1">
    <citation type="submission" date="2018-06" db="EMBL/GenBank/DDBJ databases">
        <title>The draft genome sequence of Crocinitomix sp. SM1701.</title>
        <authorList>
            <person name="Zhang X."/>
        </authorList>
    </citation>
    <scope>NUCLEOTIDE SEQUENCE [LARGE SCALE GENOMIC DNA]</scope>
    <source>
        <strain evidence="1 2">SM1701</strain>
    </source>
</reference>
<dbReference type="Proteomes" id="UP000249248">
    <property type="component" value="Unassembled WGS sequence"/>
</dbReference>